<dbReference type="EMBL" id="JAJEQD010000002">
    <property type="protein sequence ID" value="MCC2155784.1"/>
    <property type="molecule type" value="Genomic_DNA"/>
</dbReference>
<dbReference type="RefSeq" id="WP_227720649.1">
    <property type="nucleotide sequence ID" value="NZ_JAJEQD010000002.1"/>
</dbReference>
<protein>
    <recommendedName>
        <fullName evidence="3">DUF4367 domain-containing protein</fullName>
    </recommendedName>
</protein>
<gene>
    <name evidence="1" type="ORF">LKD20_01340</name>
</gene>
<dbReference type="Proteomes" id="UP001198241">
    <property type="component" value="Unassembled WGS sequence"/>
</dbReference>
<sequence>MYKFIFLLLLGGIIFSQYALTFINYDYNKYYTFGRYKLHANHTFEDTWRDNGFEQHIYSYSKVGDKLYLYGESGITIITMNVINPKIIKIPNGRYYDFVQTYGKFSIYTNSLEELSNIYGNDFIVLNRLEALDSNDYSIVREIIEQGKDKAKESSLF</sequence>
<keyword evidence="2" id="KW-1185">Reference proteome</keyword>
<name>A0ABS8F098_9FIRM</name>
<accession>A0ABS8F098</accession>
<proteinExistence type="predicted"/>
<organism evidence="1 2">
    <name type="scientific">Veillonella fallax</name>
    <dbReference type="NCBI Taxonomy" id="2881272"/>
    <lineage>
        <taxon>Bacteria</taxon>
        <taxon>Bacillati</taxon>
        <taxon>Bacillota</taxon>
        <taxon>Negativicutes</taxon>
        <taxon>Veillonellales</taxon>
        <taxon>Veillonellaceae</taxon>
        <taxon>Veillonella</taxon>
    </lineage>
</organism>
<evidence type="ECO:0000313" key="1">
    <source>
        <dbReference type="EMBL" id="MCC2155784.1"/>
    </source>
</evidence>
<reference evidence="1 2" key="1">
    <citation type="submission" date="2021-10" db="EMBL/GenBank/DDBJ databases">
        <title>Anaerobic single-cell dispensing facilitates the cultivation of human gut bacteria.</title>
        <authorList>
            <person name="Afrizal A."/>
        </authorList>
    </citation>
    <scope>NUCLEOTIDE SEQUENCE [LARGE SCALE GENOMIC DNA]</scope>
    <source>
        <strain evidence="1 2">CLA-AA-H247</strain>
    </source>
</reference>
<comment type="caution">
    <text evidence="1">The sequence shown here is derived from an EMBL/GenBank/DDBJ whole genome shotgun (WGS) entry which is preliminary data.</text>
</comment>
<evidence type="ECO:0000313" key="2">
    <source>
        <dbReference type="Proteomes" id="UP001198241"/>
    </source>
</evidence>
<evidence type="ECO:0008006" key="3">
    <source>
        <dbReference type="Google" id="ProtNLM"/>
    </source>
</evidence>